<dbReference type="Ensembl" id="ENSOKIT00005029130.1">
    <property type="protein sequence ID" value="ENSOKIP00005027504.1"/>
    <property type="gene ID" value="ENSOKIG00005011970.1"/>
</dbReference>
<sequence>MFFTITTNAPYRTHHYTLYSSVNWSSLYTRCKTHWLMLIYKNLLEQRQALDVSKNYSTLIVVLNRDDYANEIWGQLNNTNLYQKLSRDPTPLFKVEIHCKLKNPPKPLDKPPGRPIVASIGSLTEDISAFVDFFRKPCICTQFYGRD</sequence>
<dbReference type="Proteomes" id="UP000694557">
    <property type="component" value="Unassembled WGS sequence"/>
</dbReference>
<dbReference type="GeneTree" id="ENSGT01060000253619"/>
<proteinExistence type="predicted"/>
<evidence type="ECO:0000313" key="1">
    <source>
        <dbReference type="Ensembl" id="ENSOKIP00005027504.1"/>
    </source>
</evidence>
<dbReference type="AlphaFoldDB" id="A0A8C7FG20"/>
<accession>A0A8C7FG20</accession>
<protein>
    <submittedName>
        <fullName evidence="1">Uncharacterized protein</fullName>
    </submittedName>
</protein>
<organism evidence="1 2">
    <name type="scientific">Oncorhynchus kisutch</name>
    <name type="common">Coho salmon</name>
    <name type="synonym">Salmo kisutch</name>
    <dbReference type="NCBI Taxonomy" id="8019"/>
    <lineage>
        <taxon>Eukaryota</taxon>
        <taxon>Metazoa</taxon>
        <taxon>Chordata</taxon>
        <taxon>Craniata</taxon>
        <taxon>Vertebrata</taxon>
        <taxon>Euteleostomi</taxon>
        <taxon>Actinopterygii</taxon>
        <taxon>Neopterygii</taxon>
        <taxon>Teleostei</taxon>
        <taxon>Protacanthopterygii</taxon>
        <taxon>Salmoniformes</taxon>
        <taxon>Salmonidae</taxon>
        <taxon>Salmoninae</taxon>
        <taxon>Oncorhynchus</taxon>
    </lineage>
</organism>
<evidence type="ECO:0000313" key="2">
    <source>
        <dbReference type="Proteomes" id="UP000694557"/>
    </source>
</evidence>
<name>A0A8C7FG20_ONCKI</name>
<reference evidence="1" key="1">
    <citation type="submission" date="2025-08" db="UniProtKB">
        <authorList>
            <consortium name="Ensembl"/>
        </authorList>
    </citation>
    <scope>IDENTIFICATION</scope>
</reference>
<keyword evidence="2" id="KW-1185">Reference proteome</keyword>
<reference evidence="1" key="2">
    <citation type="submission" date="2025-09" db="UniProtKB">
        <authorList>
            <consortium name="Ensembl"/>
        </authorList>
    </citation>
    <scope>IDENTIFICATION</scope>
</reference>